<keyword evidence="5 8" id="KW-1133">Transmembrane helix</keyword>
<evidence type="ECO:0000256" key="4">
    <source>
        <dbReference type="ARBA" id="ARBA00022692"/>
    </source>
</evidence>
<evidence type="ECO:0000313" key="10">
    <source>
        <dbReference type="Proteomes" id="UP001172159"/>
    </source>
</evidence>
<feature type="transmembrane region" description="Helical" evidence="8">
    <location>
        <begin position="73"/>
        <end position="98"/>
    </location>
</feature>
<evidence type="ECO:0000313" key="9">
    <source>
        <dbReference type="EMBL" id="KAK0735719.1"/>
    </source>
</evidence>
<feature type="transmembrane region" description="Helical" evidence="8">
    <location>
        <begin position="289"/>
        <end position="308"/>
    </location>
</feature>
<dbReference type="Gene3D" id="1.10.4160.10">
    <property type="entry name" value="Hydantoin permease"/>
    <property type="match status" value="2"/>
</dbReference>
<dbReference type="Pfam" id="PF02133">
    <property type="entry name" value="Transp_cyt_pur"/>
    <property type="match status" value="2"/>
</dbReference>
<proteinExistence type="inferred from homology"/>
<dbReference type="GO" id="GO:0005886">
    <property type="term" value="C:plasma membrane"/>
    <property type="evidence" value="ECO:0007669"/>
    <property type="project" value="TreeGrafter"/>
</dbReference>
<keyword evidence="3 7" id="KW-0813">Transport</keyword>
<feature type="transmembrane region" description="Helical" evidence="8">
    <location>
        <begin position="348"/>
        <end position="366"/>
    </location>
</feature>
<dbReference type="AlphaFoldDB" id="A0AA40BK46"/>
<feature type="transmembrane region" description="Helical" evidence="8">
    <location>
        <begin position="255"/>
        <end position="277"/>
    </location>
</feature>
<evidence type="ECO:0000256" key="3">
    <source>
        <dbReference type="ARBA" id="ARBA00022448"/>
    </source>
</evidence>
<name>A0AA40BK46_9PEZI</name>
<evidence type="ECO:0000256" key="7">
    <source>
        <dbReference type="PIRNR" id="PIRNR002744"/>
    </source>
</evidence>
<dbReference type="InterPro" id="IPR001248">
    <property type="entry name" value="Pur-cyt_permease"/>
</dbReference>
<comment type="subcellular location">
    <subcellularLocation>
        <location evidence="1">Membrane</location>
        <topology evidence="1">Multi-pass membrane protein</topology>
    </subcellularLocation>
</comment>
<comment type="caution">
    <text evidence="9">The sequence shown here is derived from an EMBL/GenBank/DDBJ whole genome shotgun (WGS) entry which is preliminary data.</text>
</comment>
<dbReference type="EMBL" id="JAUKTV010000007">
    <property type="protein sequence ID" value="KAK0735719.1"/>
    <property type="molecule type" value="Genomic_DNA"/>
</dbReference>
<dbReference type="InterPro" id="IPR026030">
    <property type="entry name" value="Pur-cyt_permease_Fcy2/21/22"/>
</dbReference>
<keyword evidence="4 8" id="KW-0812">Transmembrane</keyword>
<protein>
    <submittedName>
        <fullName evidence="9">Permease for cytosine/purines, uracil, thiamine, allantoin-domain-containing protein</fullName>
    </submittedName>
</protein>
<feature type="transmembrane region" description="Helical" evidence="8">
    <location>
        <begin position="378"/>
        <end position="401"/>
    </location>
</feature>
<dbReference type="PIRSF" id="PIRSF002744">
    <property type="entry name" value="Pur-cyt_permease"/>
    <property type="match status" value="1"/>
</dbReference>
<dbReference type="Proteomes" id="UP001172159">
    <property type="component" value="Unassembled WGS sequence"/>
</dbReference>
<feature type="transmembrane region" description="Helical" evidence="8">
    <location>
        <begin position="213"/>
        <end position="235"/>
    </location>
</feature>
<dbReference type="PANTHER" id="PTHR31806:SF5">
    <property type="entry name" value="PURINE-CYTOSINE PERMEASE FCY21"/>
    <property type="match status" value="1"/>
</dbReference>
<evidence type="ECO:0000256" key="5">
    <source>
        <dbReference type="ARBA" id="ARBA00022989"/>
    </source>
</evidence>
<reference evidence="9" key="1">
    <citation type="submission" date="2023-06" db="EMBL/GenBank/DDBJ databases">
        <title>Genome-scale phylogeny and comparative genomics of the fungal order Sordariales.</title>
        <authorList>
            <consortium name="Lawrence Berkeley National Laboratory"/>
            <person name="Hensen N."/>
            <person name="Bonometti L."/>
            <person name="Westerberg I."/>
            <person name="Brannstrom I.O."/>
            <person name="Guillou S."/>
            <person name="Cros-Aarteil S."/>
            <person name="Calhoun S."/>
            <person name="Haridas S."/>
            <person name="Kuo A."/>
            <person name="Mondo S."/>
            <person name="Pangilinan J."/>
            <person name="Riley R."/>
            <person name="Labutti K."/>
            <person name="Andreopoulos B."/>
            <person name="Lipzen A."/>
            <person name="Chen C."/>
            <person name="Yanf M."/>
            <person name="Daum C."/>
            <person name="Ng V."/>
            <person name="Clum A."/>
            <person name="Steindorff A."/>
            <person name="Ohm R."/>
            <person name="Martin F."/>
            <person name="Silar P."/>
            <person name="Natvig D."/>
            <person name="Lalanne C."/>
            <person name="Gautier V."/>
            <person name="Ament-Velasquez S.L."/>
            <person name="Kruys A."/>
            <person name="Hutchinson M.I."/>
            <person name="Powell A.J."/>
            <person name="Barry K."/>
            <person name="Miller A.N."/>
            <person name="Grigoriev I.V."/>
            <person name="Debuchy R."/>
            <person name="Gladieux P."/>
            <person name="Thoren M.H."/>
            <person name="Johannesson H."/>
        </authorList>
    </citation>
    <scope>NUCLEOTIDE SEQUENCE</scope>
    <source>
        <strain evidence="9">CBS 540.89</strain>
    </source>
</reference>
<accession>A0AA40BK46</accession>
<gene>
    <name evidence="9" type="ORF">B0T21DRAFT_451783</name>
</gene>
<evidence type="ECO:0000256" key="2">
    <source>
        <dbReference type="ARBA" id="ARBA00008974"/>
    </source>
</evidence>
<evidence type="ECO:0000256" key="6">
    <source>
        <dbReference type="ARBA" id="ARBA00023136"/>
    </source>
</evidence>
<feature type="transmembrane region" description="Helical" evidence="8">
    <location>
        <begin position="314"/>
        <end position="336"/>
    </location>
</feature>
<feature type="transmembrane region" description="Helical" evidence="8">
    <location>
        <begin position="144"/>
        <end position="168"/>
    </location>
</feature>
<feature type="transmembrane region" description="Helical" evidence="8">
    <location>
        <begin position="422"/>
        <end position="445"/>
    </location>
</feature>
<feature type="transmembrane region" description="Helical" evidence="8">
    <location>
        <begin position="457"/>
        <end position="476"/>
    </location>
</feature>
<keyword evidence="10" id="KW-1185">Reference proteome</keyword>
<sequence>MSHSQDSDLERQEPHSFKSALTSILAVKDGEVYEAHPDNNPKWYQKLLDIGVEENGIKPVPLEQRTCTQYNNLFTVFFTCLLCLLPIPTGMLATLGMGMNLRDASLVIIFFAMLTCIPPAFMIIGGMETGLRQLIQARYSFGRYLVTIPLLLNAATLTGFSLLSAVVGGQTLASLNPDQLSVNIGIIITCLVSFAVSLLGFRAVHFWERWTWIPNLIAIVMTYGCLIAGYFITFGGTVSDYSIYHKPNVVSRFRVFTYTYLGLLLPSVPLMILGAAIGGCTPNIPSWSSAYATTGIGGIFYQMLVPVLGNFGKFILVLLALSVIGNIAISMYSISVNLQQLLPFFAQVHRFFFIFVAMGLLIPFAIKAAEAWEESLANFLAVIGYWAGCFDAVVITELVVFRKGDYGSYDHAIWNVGRRLPPGVAALGASLVSLGLVVPGMAAPWYTGPVAKLTGDIGFESAFVVTGLGYVLFRWLEIKWVGHV</sequence>
<keyword evidence="6 7" id="KW-0472">Membrane</keyword>
<feature type="transmembrane region" description="Helical" evidence="8">
    <location>
        <begin position="104"/>
        <end position="124"/>
    </location>
</feature>
<organism evidence="9 10">
    <name type="scientific">Apiosordaria backusii</name>
    <dbReference type="NCBI Taxonomy" id="314023"/>
    <lineage>
        <taxon>Eukaryota</taxon>
        <taxon>Fungi</taxon>
        <taxon>Dikarya</taxon>
        <taxon>Ascomycota</taxon>
        <taxon>Pezizomycotina</taxon>
        <taxon>Sordariomycetes</taxon>
        <taxon>Sordariomycetidae</taxon>
        <taxon>Sordariales</taxon>
        <taxon>Lasiosphaeriaceae</taxon>
        <taxon>Apiosordaria</taxon>
    </lineage>
</organism>
<evidence type="ECO:0000256" key="8">
    <source>
        <dbReference type="SAM" id="Phobius"/>
    </source>
</evidence>
<comment type="similarity">
    <text evidence="2 7">Belongs to the purine-cytosine permease (2.A.39) family.</text>
</comment>
<evidence type="ECO:0000256" key="1">
    <source>
        <dbReference type="ARBA" id="ARBA00004141"/>
    </source>
</evidence>
<dbReference type="GO" id="GO:0022857">
    <property type="term" value="F:transmembrane transporter activity"/>
    <property type="evidence" value="ECO:0007669"/>
    <property type="project" value="InterPro"/>
</dbReference>
<dbReference type="PANTHER" id="PTHR31806">
    <property type="entry name" value="PURINE-CYTOSINE PERMEASE FCY2-RELATED"/>
    <property type="match status" value="1"/>
</dbReference>
<feature type="transmembrane region" description="Helical" evidence="8">
    <location>
        <begin position="180"/>
        <end position="201"/>
    </location>
</feature>